<dbReference type="PANTHER" id="PTHR31465:SF9">
    <property type="entry name" value="SPHINGOID LONG-CHAIN BASE TRANSPORTER RSB1"/>
    <property type="match status" value="1"/>
</dbReference>
<feature type="transmembrane region" description="Helical" evidence="5">
    <location>
        <begin position="53"/>
        <end position="72"/>
    </location>
</feature>
<evidence type="ECO:0000256" key="4">
    <source>
        <dbReference type="ARBA" id="ARBA00023136"/>
    </source>
</evidence>
<evidence type="ECO:0000256" key="3">
    <source>
        <dbReference type="ARBA" id="ARBA00022989"/>
    </source>
</evidence>
<feature type="transmembrane region" description="Helical" evidence="5">
    <location>
        <begin position="28"/>
        <end position="46"/>
    </location>
</feature>
<keyword evidence="4 5" id="KW-0472">Membrane</keyword>
<feature type="transmembrane region" description="Helical" evidence="5">
    <location>
        <begin position="125"/>
        <end position="145"/>
    </location>
</feature>
<evidence type="ECO:0008006" key="8">
    <source>
        <dbReference type="Google" id="ProtNLM"/>
    </source>
</evidence>
<feature type="transmembrane region" description="Helical" evidence="5">
    <location>
        <begin position="92"/>
        <end position="113"/>
    </location>
</feature>
<dbReference type="STRING" id="945553.A0A0D2P6U0"/>
<dbReference type="EMBL" id="KN817537">
    <property type="protein sequence ID" value="KJA24391.1"/>
    <property type="molecule type" value="Genomic_DNA"/>
</dbReference>
<sequence>MSGNNGTNNGGLDTNPNTAQYGYVPSKALAIIFITLFIATTLTHFVQAIRYRTWFMLFTACLCGMIEIAGWFGRGWSGFSPSASTPFEIQIIATIVAPTPLIAASFVIFGRIIRQLGQQYSRLRPRLYTIIFTSCDVISLVVQGFGGGVAAGADTLVGANKGAHIMLIGIVFQLVIIIIFASVAVDFFLRYRKDTRVGGTYGNIGKTYSNTTEGRPGELTADLRLMIKALIFNMSCLFIRSIYRIIELSGGWDGTVLRTQVYFVVFDGVMVILAIYTTNIIHPGVYLASVNRKSTMSMENLSGAGDV</sequence>
<feature type="transmembrane region" description="Helical" evidence="5">
    <location>
        <begin position="225"/>
        <end position="243"/>
    </location>
</feature>
<dbReference type="Pfam" id="PF04479">
    <property type="entry name" value="RTA1"/>
    <property type="match status" value="1"/>
</dbReference>
<dbReference type="PANTHER" id="PTHR31465">
    <property type="entry name" value="PROTEIN RTA1-RELATED"/>
    <property type="match status" value="1"/>
</dbReference>
<dbReference type="OrthoDB" id="3358017at2759"/>
<evidence type="ECO:0000313" key="6">
    <source>
        <dbReference type="EMBL" id="KJA24391.1"/>
    </source>
</evidence>
<accession>A0A0D2P6U0</accession>
<evidence type="ECO:0000256" key="1">
    <source>
        <dbReference type="ARBA" id="ARBA00004141"/>
    </source>
</evidence>
<keyword evidence="2 5" id="KW-0812">Transmembrane</keyword>
<gene>
    <name evidence="6" type="ORF">HYPSUDRAFT_162137</name>
</gene>
<dbReference type="GO" id="GO:0005886">
    <property type="term" value="C:plasma membrane"/>
    <property type="evidence" value="ECO:0007669"/>
    <property type="project" value="TreeGrafter"/>
</dbReference>
<evidence type="ECO:0000256" key="5">
    <source>
        <dbReference type="SAM" id="Phobius"/>
    </source>
</evidence>
<dbReference type="GO" id="GO:0000324">
    <property type="term" value="C:fungal-type vacuole"/>
    <property type="evidence" value="ECO:0007669"/>
    <property type="project" value="TreeGrafter"/>
</dbReference>
<reference evidence="7" key="1">
    <citation type="submission" date="2014-04" db="EMBL/GenBank/DDBJ databases">
        <title>Evolutionary Origins and Diversification of the Mycorrhizal Mutualists.</title>
        <authorList>
            <consortium name="DOE Joint Genome Institute"/>
            <consortium name="Mycorrhizal Genomics Consortium"/>
            <person name="Kohler A."/>
            <person name="Kuo A."/>
            <person name="Nagy L.G."/>
            <person name="Floudas D."/>
            <person name="Copeland A."/>
            <person name="Barry K.W."/>
            <person name="Cichocki N."/>
            <person name="Veneault-Fourrey C."/>
            <person name="LaButti K."/>
            <person name="Lindquist E.A."/>
            <person name="Lipzen A."/>
            <person name="Lundell T."/>
            <person name="Morin E."/>
            <person name="Murat C."/>
            <person name="Riley R."/>
            <person name="Ohm R."/>
            <person name="Sun H."/>
            <person name="Tunlid A."/>
            <person name="Henrissat B."/>
            <person name="Grigoriev I.V."/>
            <person name="Hibbett D.S."/>
            <person name="Martin F."/>
        </authorList>
    </citation>
    <scope>NUCLEOTIDE SEQUENCE [LARGE SCALE GENOMIC DNA]</scope>
    <source>
        <strain evidence="7">FD-334 SS-4</strain>
    </source>
</reference>
<name>A0A0D2P6U0_HYPSF</name>
<organism evidence="6 7">
    <name type="scientific">Hypholoma sublateritium (strain FD-334 SS-4)</name>
    <dbReference type="NCBI Taxonomy" id="945553"/>
    <lineage>
        <taxon>Eukaryota</taxon>
        <taxon>Fungi</taxon>
        <taxon>Dikarya</taxon>
        <taxon>Basidiomycota</taxon>
        <taxon>Agaricomycotina</taxon>
        <taxon>Agaricomycetes</taxon>
        <taxon>Agaricomycetidae</taxon>
        <taxon>Agaricales</taxon>
        <taxon>Agaricineae</taxon>
        <taxon>Strophariaceae</taxon>
        <taxon>Hypholoma</taxon>
    </lineage>
</organism>
<dbReference type="AlphaFoldDB" id="A0A0D2P6U0"/>
<dbReference type="Proteomes" id="UP000054270">
    <property type="component" value="Unassembled WGS sequence"/>
</dbReference>
<comment type="subcellular location">
    <subcellularLocation>
        <location evidence="1">Membrane</location>
        <topology evidence="1">Multi-pass membrane protein</topology>
    </subcellularLocation>
</comment>
<protein>
    <recommendedName>
        <fullName evidence="8">RTA1 like protein</fullName>
    </recommendedName>
</protein>
<dbReference type="OMA" id="LWIFSAC"/>
<dbReference type="InterPro" id="IPR007568">
    <property type="entry name" value="RTA1"/>
</dbReference>
<keyword evidence="3 5" id="KW-1133">Transmembrane helix</keyword>
<feature type="transmembrane region" description="Helical" evidence="5">
    <location>
        <begin position="165"/>
        <end position="189"/>
    </location>
</feature>
<keyword evidence="7" id="KW-1185">Reference proteome</keyword>
<evidence type="ECO:0000256" key="2">
    <source>
        <dbReference type="ARBA" id="ARBA00022692"/>
    </source>
</evidence>
<feature type="transmembrane region" description="Helical" evidence="5">
    <location>
        <begin position="263"/>
        <end position="288"/>
    </location>
</feature>
<evidence type="ECO:0000313" key="7">
    <source>
        <dbReference type="Proteomes" id="UP000054270"/>
    </source>
</evidence>
<proteinExistence type="predicted"/>